<dbReference type="RefSeq" id="WP_124794620.1">
    <property type="nucleotide sequence ID" value="NZ_RQYC01000006.1"/>
</dbReference>
<keyword evidence="1" id="KW-0472">Membrane</keyword>
<name>A0A3P2A670_9NEIS</name>
<evidence type="ECO:0000313" key="3">
    <source>
        <dbReference type="Proteomes" id="UP000269923"/>
    </source>
</evidence>
<feature type="transmembrane region" description="Helical" evidence="1">
    <location>
        <begin position="35"/>
        <end position="52"/>
    </location>
</feature>
<evidence type="ECO:0000256" key="1">
    <source>
        <dbReference type="SAM" id="Phobius"/>
    </source>
</evidence>
<protein>
    <submittedName>
        <fullName evidence="2">Uncharacterized protein</fullName>
    </submittedName>
</protein>
<organism evidence="2 3">
    <name type="scientific">Conchiformibius steedae</name>
    <dbReference type="NCBI Taxonomy" id="153493"/>
    <lineage>
        <taxon>Bacteria</taxon>
        <taxon>Pseudomonadati</taxon>
        <taxon>Pseudomonadota</taxon>
        <taxon>Betaproteobacteria</taxon>
        <taxon>Neisseriales</taxon>
        <taxon>Neisseriaceae</taxon>
        <taxon>Conchiformibius</taxon>
    </lineage>
</organism>
<dbReference type="EMBL" id="RQYC01000006">
    <property type="protein sequence ID" value="RRD90408.1"/>
    <property type="molecule type" value="Genomic_DNA"/>
</dbReference>
<sequence>MPNQQPETTRTQELAWIAAYSYYAERLCYRYYTRLDKLISFLLLLSGMAVVGELLPPVVLGLAVAVLTAWQLVYAPSVQAGKSRQAMQGYGDLLNRFSVLSEHEINQHIAALSTGDSPVPRYFEHLAHNAACKKLGVPQSVLPLNRREKLAAWFCG</sequence>
<keyword evidence="1" id="KW-0812">Transmembrane</keyword>
<dbReference type="OrthoDB" id="8613669at2"/>
<dbReference type="Proteomes" id="UP000269923">
    <property type="component" value="Unassembled WGS sequence"/>
</dbReference>
<proteinExistence type="predicted"/>
<comment type="caution">
    <text evidence="2">The sequence shown here is derived from an EMBL/GenBank/DDBJ whole genome shotgun (WGS) entry which is preliminary data.</text>
</comment>
<keyword evidence="3" id="KW-1185">Reference proteome</keyword>
<reference evidence="2 3" key="1">
    <citation type="submission" date="2018-11" db="EMBL/GenBank/DDBJ databases">
        <title>Genomes From Bacteria Associated with the Canine Oral Cavity: a Test Case for Automated Genome-Based Taxonomic Assignment.</title>
        <authorList>
            <person name="Coil D.A."/>
            <person name="Jospin G."/>
            <person name="Darling A.E."/>
            <person name="Wallis C."/>
            <person name="Davis I.J."/>
            <person name="Harris S."/>
            <person name="Eisen J.A."/>
            <person name="Holcombe L.J."/>
            <person name="O'Flynn C."/>
        </authorList>
    </citation>
    <scope>NUCLEOTIDE SEQUENCE [LARGE SCALE GENOMIC DNA]</scope>
    <source>
        <strain evidence="2 3">COT-280</strain>
    </source>
</reference>
<accession>A0A3P2A670</accession>
<gene>
    <name evidence="2" type="ORF">EII21_05685</name>
</gene>
<evidence type="ECO:0000313" key="2">
    <source>
        <dbReference type="EMBL" id="RRD90408.1"/>
    </source>
</evidence>
<keyword evidence="1" id="KW-1133">Transmembrane helix</keyword>
<dbReference type="AlphaFoldDB" id="A0A3P2A670"/>